<dbReference type="Proteomes" id="UP000790709">
    <property type="component" value="Unassembled WGS sequence"/>
</dbReference>
<evidence type="ECO:0000313" key="2">
    <source>
        <dbReference type="Proteomes" id="UP000790709"/>
    </source>
</evidence>
<gene>
    <name evidence="1" type="ORF">BV22DRAFT_463084</name>
</gene>
<protein>
    <submittedName>
        <fullName evidence="1">Uncharacterized protein</fullName>
    </submittedName>
</protein>
<evidence type="ECO:0000313" key="1">
    <source>
        <dbReference type="EMBL" id="KAH7925033.1"/>
    </source>
</evidence>
<sequence length="238" mass="26833">MPSGRRVTLDADIWLKILCLCSAADIVDTCTALAAICENPKIWYYALLQVSYAKRLPNLRYRIPSMPARIIKEKALTSVSLDEMWGQRSVKPTKTYQLSVPHAHTVAMLPGGDWILLLGTRSSVGELQLFETDIGKPARRFTFTEIRSQGQQTTVLSVYQLITTAPSIQLKFTMSIQPKLDGYTAMDDYVAYGWVEPSGKHFIKLMRLDTDYRTTVGQCTMEVELRPGKYMHVSDGKC</sequence>
<organism evidence="1 2">
    <name type="scientific">Leucogyrophana mollusca</name>
    <dbReference type="NCBI Taxonomy" id="85980"/>
    <lineage>
        <taxon>Eukaryota</taxon>
        <taxon>Fungi</taxon>
        <taxon>Dikarya</taxon>
        <taxon>Basidiomycota</taxon>
        <taxon>Agaricomycotina</taxon>
        <taxon>Agaricomycetes</taxon>
        <taxon>Agaricomycetidae</taxon>
        <taxon>Boletales</taxon>
        <taxon>Boletales incertae sedis</taxon>
        <taxon>Leucogyrophana</taxon>
    </lineage>
</organism>
<reference evidence="1" key="1">
    <citation type="journal article" date="2021" name="New Phytol.">
        <title>Evolutionary innovations through gain and loss of genes in the ectomycorrhizal Boletales.</title>
        <authorList>
            <person name="Wu G."/>
            <person name="Miyauchi S."/>
            <person name="Morin E."/>
            <person name="Kuo A."/>
            <person name="Drula E."/>
            <person name="Varga T."/>
            <person name="Kohler A."/>
            <person name="Feng B."/>
            <person name="Cao Y."/>
            <person name="Lipzen A."/>
            <person name="Daum C."/>
            <person name="Hundley H."/>
            <person name="Pangilinan J."/>
            <person name="Johnson J."/>
            <person name="Barry K."/>
            <person name="LaButti K."/>
            <person name="Ng V."/>
            <person name="Ahrendt S."/>
            <person name="Min B."/>
            <person name="Choi I.G."/>
            <person name="Park H."/>
            <person name="Plett J.M."/>
            <person name="Magnuson J."/>
            <person name="Spatafora J.W."/>
            <person name="Nagy L.G."/>
            <person name="Henrissat B."/>
            <person name="Grigoriev I.V."/>
            <person name="Yang Z.L."/>
            <person name="Xu J."/>
            <person name="Martin F.M."/>
        </authorList>
    </citation>
    <scope>NUCLEOTIDE SEQUENCE</scope>
    <source>
        <strain evidence="1">KUC20120723A-06</strain>
    </source>
</reference>
<keyword evidence="2" id="KW-1185">Reference proteome</keyword>
<accession>A0ACB8BJN2</accession>
<name>A0ACB8BJN2_9AGAM</name>
<proteinExistence type="predicted"/>
<dbReference type="EMBL" id="MU266410">
    <property type="protein sequence ID" value="KAH7925033.1"/>
    <property type="molecule type" value="Genomic_DNA"/>
</dbReference>
<comment type="caution">
    <text evidence="1">The sequence shown here is derived from an EMBL/GenBank/DDBJ whole genome shotgun (WGS) entry which is preliminary data.</text>
</comment>